<keyword evidence="3" id="KW-1185">Reference proteome</keyword>
<accession>A0ABN9BAI8</accession>
<reference evidence="2" key="1">
    <citation type="submission" date="2023-05" db="EMBL/GenBank/DDBJ databases">
        <authorList>
            <person name="Stuckert A."/>
        </authorList>
    </citation>
    <scope>NUCLEOTIDE SEQUENCE</scope>
</reference>
<feature type="non-terminal residue" evidence="2">
    <location>
        <position position="269"/>
    </location>
</feature>
<protein>
    <submittedName>
        <fullName evidence="2">Uncharacterized protein</fullName>
    </submittedName>
</protein>
<dbReference type="EMBL" id="CATNWA010003112">
    <property type="protein sequence ID" value="CAI9544538.1"/>
    <property type="molecule type" value="Genomic_DNA"/>
</dbReference>
<keyword evidence="1" id="KW-0175">Coiled coil</keyword>
<name>A0ABN9BAI8_9NEOB</name>
<comment type="caution">
    <text evidence="2">The sequence shown here is derived from an EMBL/GenBank/DDBJ whole genome shotgun (WGS) entry which is preliminary data.</text>
</comment>
<organism evidence="2 3">
    <name type="scientific">Staurois parvus</name>
    <dbReference type="NCBI Taxonomy" id="386267"/>
    <lineage>
        <taxon>Eukaryota</taxon>
        <taxon>Metazoa</taxon>
        <taxon>Chordata</taxon>
        <taxon>Craniata</taxon>
        <taxon>Vertebrata</taxon>
        <taxon>Euteleostomi</taxon>
        <taxon>Amphibia</taxon>
        <taxon>Batrachia</taxon>
        <taxon>Anura</taxon>
        <taxon>Neobatrachia</taxon>
        <taxon>Ranoidea</taxon>
        <taxon>Ranidae</taxon>
        <taxon>Staurois</taxon>
    </lineage>
</organism>
<dbReference type="PANTHER" id="PTHR35347:SF1">
    <property type="entry name" value="COILED-COIL DOMAIN-CONTAINING PROTEIN 175"/>
    <property type="match status" value="1"/>
</dbReference>
<sequence length="269" mass="31360">MAIQIKKDEATKEMELWKLSEKTILKELKQRITAGHNKQMYLTTEGKRLEGEIEKWDKEICSISEELDNASKENLTEEQNLKEEIKTLEDKIQVCIKHLENEQEKLANNIPIMKEAENTYNRENTDYEDLKKHTGELRSRQKSLEQSISKIAKAIEANVNIKEAKKNSLKALRNSAFNKLQNDLGTIKQTDRDIYEINRKLELVTMENCRLKLQNTQFKDDISAIKNEAEKHISVTQQLEGDLASLIENLHKGWEEDNLICNDFSERDQ</sequence>
<dbReference type="Gene3D" id="1.10.287.1490">
    <property type="match status" value="1"/>
</dbReference>
<dbReference type="PANTHER" id="PTHR35347">
    <property type="entry name" value="COILED-COIL DOMAIN-CONTAINING PROTEIN 175"/>
    <property type="match status" value="1"/>
</dbReference>
<evidence type="ECO:0000256" key="1">
    <source>
        <dbReference type="SAM" id="Coils"/>
    </source>
</evidence>
<gene>
    <name evidence="2" type="ORF">SPARVUS_LOCUS2495495</name>
</gene>
<evidence type="ECO:0000313" key="3">
    <source>
        <dbReference type="Proteomes" id="UP001162483"/>
    </source>
</evidence>
<feature type="coiled-coil region" evidence="1">
    <location>
        <begin position="67"/>
        <end position="133"/>
    </location>
</feature>
<evidence type="ECO:0000313" key="2">
    <source>
        <dbReference type="EMBL" id="CAI9544538.1"/>
    </source>
</evidence>
<proteinExistence type="predicted"/>
<dbReference type="InterPro" id="IPR038834">
    <property type="entry name" value="CCDC175"/>
</dbReference>
<dbReference type="Proteomes" id="UP001162483">
    <property type="component" value="Unassembled WGS sequence"/>
</dbReference>